<dbReference type="KEGG" id="wna:KA717_03005"/>
<sequence>MTATQSAVNVVMSLSQTTYDQIQKMATANHQKTEELLTDLITESLDTQSTTRRILERISQEYRDRLSKEGTLDQSSEKTIQSLRELRENIVNELYP</sequence>
<name>A0A977KXV9_9CYAN</name>
<reference evidence="1" key="1">
    <citation type="submission" date="2021-04" db="EMBL/GenBank/DDBJ databases">
        <title>Genome sequence of Woronichinia naegeliana from Washington state freshwater lake bloom.</title>
        <authorList>
            <person name="Dreher T.W."/>
        </authorList>
    </citation>
    <scope>NUCLEOTIDE SEQUENCE</scope>
    <source>
        <strain evidence="1">WA131</strain>
    </source>
</reference>
<proteinExistence type="predicted"/>
<dbReference type="Proteomes" id="UP001065613">
    <property type="component" value="Chromosome"/>
</dbReference>
<dbReference type="AlphaFoldDB" id="A0A977KXV9"/>
<dbReference type="EMBL" id="CP073041">
    <property type="protein sequence ID" value="UXE61913.1"/>
    <property type="molecule type" value="Genomic_DNA"/>
</dbReference>
<accession>A0A977KXV9</accession>
<organism evidence="1">
    <name type="scientific">Woronichinia naegeliana WA131</name>
    <dbReference type="NCBI Taxonomy" id="2824559"/>
    <lineage>
        <taxon>Bacteria</taxon>
        <taxon>Bacillati</taxon>
        <taxon>Cyanobacteriota</taxon>
        <taxon>Cyanophyceae</taxon>
        <taxon>Synechococcales</taxon>
        <taxon>Coelosphaeriaceae</taxon>
        <taxon>Woronichinia</taxon>
    </lineage>
</organism>
<gene>
    <name evidence="1" type="ORF">KA717_03005</name>
</gene>
<protein>
    <submittedName>
        <fullName evidence="1">Uncharacterized protein</fullName>
    </submittedName>
</protein>
<evidence type="ECO:0000313" key="1">
    <source>
        <dbReference type="EMBL" id="UXE61913.1"/>
    </source>
</evidence>